<evidence type="ECO:0000313" key="2">
    <source>
        <dbReference type="Proteomes" id="UP000602395"/>
    </source>
</evidence>
<dbReference type="EMBL" id="JACWMS010000001">
    <property type="protein sequence ID" value="MBD1318522.1"/>
    <property type="molecule type" value="Genomic_DNA"/>
</dbReference>
<dbReference type="Proteomes" id="UP000602395">
    <property type="component" value="Unassembled WGS sequence"/>
</dbReference>
<name>A0ABR7W9L2_9ACTN</name>
<organism evidence="1 2">
    <name type="scientific">Gordonia hankookensis</name>
    <dbReference type="NCBI Taxonomy" id="589403"/>
    <lineage>
        <taxon>Bacteria</taxon>
        <taxon>Bacillati</taxon>
        <taxon>Actinomycetota</taxon>
        <taxon>Actinomycetes</taxon>
        <taxon>Mycobacteriales</taxon>
        <taxon>Gordoniaceae</taxon>
        <taxon>Gordonia</taxon>
    </lineage>
</organism>
<gene>
    <name evidence="1" type="ORF">IDF66_02905</name>
</gene>
<keyword evidence="2" id="KW-1185">Reference proteome</keyword>
<dbReference type="RefSeq" id="WP_190265660.1">
    <property type="nucleotide sequence ID" value="NZ_BAABAD010000003.1"/>
</dbReference>
<reference evidence="1 2" key="1">
    <citation type="submission" date="2020-09" db="EMBL/GenBank/DDBJ databases">
        <title>Novel species in genus Gordonia.</title>
        <authorList>
            <person name="Zhang G."/>
        </authorList>
    </citation>
    <scope>NUCLEOTIDE SEQUENCE [LARGE SCALE GENOMIC DNA]</scope>
    <source>
        <strain evidence="1 2">ON-33</strain>
    </source>
</reference>
<comment type="caution">
    <text evidence="1">The sequence shown here is derived from an EMBL/GenBank/DDBJ whole genome shotgun (WGS) entry which is preliminary data.</text>
</comment>
<protein>
    <submittedName>
        <fullName evidence="1">Uncharacterized protein</fullName>
    </submittedName>
</protein>
<proteinExistence type="predicted"/>
<evidence type="ECO:0000313" key="1">
    <source>
        <dbReference type="EMBL" id="MBD1318522.1"/>
    </source>
</evidence>
<sequence>MRCDSQQQAAVIRAAATLLTVAAAADDRDHFHELITLGHTLTGELSTDQIADLLAVLAGHCAAALHPVATAAGGDDLLRILCTRLSATAIALDDNGDEFGTATG</sequence>
<accession>A0ABR7W9L2</accession>